<dbReference type="PRINTS" id="PR00080">
    <property type="entry name" value="SDRFAMILY"/>
</dbReference>
<keyword evidence="4" id="KW-1185">Reference proteome</keyword>
<evidence type="ECO:0000313" key="3">
    <source>
        <dbReference type="EMBL" id="KEY69354.1"/>
    </source>
</evidence>
<dbReference type="CDD" id="cd05325">
    <property type="entry name" value="carb_red_sniffer_like_SDR_c"/>
    <property type="match status" value="1"/>
</dbReference>
<dbReference type="Gene3D" id="3.40.50.720">
    <property type="entry name" value="NAD(P)-binding Rossmann-like Domain"/>
    <property type="match status" value="1"/>
</dbReference>
<protein>
    <submittedName>
        <fullName evidence="3">Uncharacterized protein</fullName>
    </submittedName>
</protein>
<dbReference type="OrthoDB" id="5296at2759"/>
<dbReference type="GO" id="GO:0016491">
    <property type="term" value="F:oxidoreductase activity"/>
    <property type="evidence" value="ECO:0007669"/>
    <property type="project" value="TreeGrafter"/>
</dbReference>
<dbReference type="PANTHER" id="PTHR43544">
    <property type="entry name" value="SHORT-CHAIN DEHYDROGENASE/REDUCTASE"/>
    <property type="match status" value="1"/>
</dbReference>
<reference evidence="3 4" key="1">
    <citation type="journal article" date="2014" name="BMC Genomics">
        <title>Comparative genome sequencing reveals chemotype-specific gene clusters in the toxigenic black mold Stachybotrys.</title>
        <authorList>
            <person name="Semeiks J."/>
            <person name="Borek D."/>
            <person name="Otwinowski Z."/>
            <person name="Grishin N.V."/>
        </authorList>
    </citation>
    <scope>NUCLEOTIDE SEQUENCE [LARGE SCALE GENOMIC DNA]</scope>
    <source>
        <strain evidence="4">CBS 109288 / IBT 7711</strain>
    </source>
</reference>
<dbReference type="InterPro" id="IPR051468">
    <property type="entry name" value="Fungal_SecMetab_SDRs"/>
</dbReference>
<organism evidence="3 4">
    <name type="scientific">Stachybotrys chartarum (strain CBS 109288 / IBT 7711)</name>
    <name type="common">Toxic black mold</name>
    <name type="synonym">Stilbospora chartarum</name>
    <dbReference type="NCBI Taxonomy" id="1280523"/>
    <lineage>
        <taxon>Eukaryota</taxon>
        <taxon>Fungi</taxon>
        <taxon>Dikarya</taxon>
        <taxon>Ascomycota</taxon>
        <taxon>Pezizomycotina</taxon>
        <taxon>Sordariomycetes</taxon>
        <taxon>Hypocreomycetidae</taxon>
        <taxon>Hypocreales</taxon>
        <taxon>Stachybotryaceae</taxon>
        <taxon>Stachybotrys</taxon>
    </lineage>
</organism>
<gene>
    <name evidence="3" type="ORF">S7711_08112</name>
</gene>
<comment type="similarity">
    <text evidence="1 2">Belongs to the short-chain dehydrogenases/reductases (SDR) family.</text>
</comment>
<dbReference type="Proteomes" id="UP000028045">
    <property type="component" value="Unassembled WGS sequence"/>
</dbReference>
<name>A0A084AVM5_STACB</name>
<accession>A0A084AVM5</accession>
<dbReference type="Pfam" id="PF00106">
    <property type="entry name" value="adh_short"/>
    <property type="match status" value="1"/>
</dbReference>
<sequence length="296" mass="31718">MGSESLFALETPIQHITSYCWRQISNQFQQYPSTLASTHSNYHGNIFVTGASRGLGLGFCTALAANGSKEVSKVFAAARTETDALKQLISKSAGLVELVLVDVTCEESVKKAAAQVEQSLSGRGLDVFINNAGIMPHTPGGIAAMTDIESVFKVNVVGVQLITSSPLPLLKKGNLKKILNISSGSGSIGLAPTFERFGQRSPAYQISKAALNRLTAQYAAEYANEGFVVLAVSPGWVNTDMGGESADITIETSINAVLRILYTKRKEDTGKFFNIHVPGWENAAGLNQYNGEELPW</sequence>
<evidence type="ECO:0000313" key="4">
    <source>
        <dbReference type="Proteomes" id="UP000028045"/>
    </source>
</evidence>
<dbReference type="EMBL" id="KL648530">
    <property type="protein sequence ID" value="KEY69354.1"/>
    <property type="molecule type" value="Genomic_DNA"/>
</dbReference>
<evidence type="ECO:0000256" key="2">
    <source>
        <dbReference type="RuleBase" id="RU000363"/>
    </source>
</evidence>
<proteinExistence type="inferred from homology"/>
<dbReference type="HOGENOM" id="CLU_010194_9_1_1"/>
<dbReference type="PRINTS" id="PR00081">
    <property type="entry name" value="GDHRDH"/>
</dbReference>
<evidence type="ECO:0000256" key="1">
    <source>
        <dbReference type="ARBA" id="ARBA00006484"/>
    </source>
</evidence>
<dbReference type="InterPro" id="IPR036291">
    <property type="entry name" value="NAD(P)-bd_dom_sf"/>
</dbReference>
<dbReference type="PANTHER" id="PTHR43544:SF36">
    <property type="entry name" value="CHAIN OXIDOREDUCTASE (CSGA), PUTATIVE (AFU_ORTHOLOGUE AFUA_4G00910)-RELATED"/>
    <property type="match status" value="1"/>
</dbReference>
<dbReference type="GO" id="GO:0005737">
    <property type="term" value="C:cytoplasm"/>
    <property type="evidence" value="ECO:0007669"/>
    <property type="project" value="TreeGrafter"/>
</dbReference>
<dbReference type="SUPFAM" id="SSF51735">
    <property type="entry name" value="NAD(P)-binding Rossmann-fold domains"/>
    <property type="match status" value="1"/>
</dbReference>
<dbReference type="InterPro" id="IPR002347">
    <property type="entry name" value="SDR_fam"/>
</dbReference>
<dbReference type="AlphaFoldDB" id="A0A084AVM5"/>